<evidence type="ECO:0000313" key="3">
    <source>
        <dbReference type="Proteomes" id="UP000812031"/>
    </source>
</evidence>
<dbReference type="Proteomes" id="UP000812031">
    <property type="component" value="Unassembled WGS sequence"/>
</dbReference>
<proteinExistence type="predicted"/>
<keyword evidence="1" id="KW-1133">Transmembrane helix</keyword>
<feature type="transmembrane region" description="Helical" evidence="1">
    <location>
        <begin position="110"/>
        <end position="134"/>
    </location>
</feature>
<protein>
    <recommendedName>
        <fullName evidence="4">GTP-binding protein</fullName>
    </recommendedName>
</protein>
<accession>A0ABS6XTW0</accession>
<reference evidence="2 3" key="1">
    <citation type="submission" date="2021-07" db="EMBL/GenBank/DDBJ databases">
        <title>Flavobacterium sp. nov. isolated from sediment on the Taihu Lake.</title>
        <authorList>
            <person name="Qu J.-H."/>
        </authorList>
    </citation>
    <scope>NUCLEOTIDE SEQUENCE [LARGE SCALE GENOMIC DNA]</scope>
    <source>
        <strain evidence="2 3">NAS39</strain>
    </source>
</reference>
<keyword evidence="1" id="KW-0812">Transmembrane</keyword>
<dbReference type="EMBL" id="JAHWYN010000003">
    <property type="protein sequence ID" value="MBW4359797.1"/>
    <property type="molecule type" value="Genomic_DNA"/>
</dbReference>
<sequence length="188" mass="22271">MNINFFGIFATACSLNHFISNFMDTNNEIRLRLRFYKEVNQDIDSLRQKFIHFTTTNSPDFILKIKEYHIWINIKGDKKAYWSPHLHLEMESRGDNQTHIRGLFGPDPNLWTFFMFLHFMIAGTFIIFCGIAYSHYILKESTTGDFVVMSLMVFAWFLLYVIAKQIRSNGEKQMNDIEKVFLEIIESK</sequence>
<organism evidence="2 3">
    <name type="scientific">Flavobacterium taihuense</name>
    <dbReference type="NCBI Taxonomy" id="2857508"/>
    <lineage>
        <taxon>Bacteria</taxon>
        <taxon>Pseudomonadati</taxon>
        <taxon>Bacteroidota</taxon>
        <taxon>Flavobacteriia</taxon>
        <taxon>Flavobacteriales</taxon>
        <taxon>Flavobacteriaceae</taxon>
        <taxon>Flavobacterium</taxon>
    </lineage>
</organism>
<comment type="caution">
    <text evidence="2">The sequence shown here is derived from an EMBL/GenBank/DDBJ whole genome shotgun (WGS) entry which is preliminary data.</text>
</comment>
<dbReference type="RefSeq" id="WP_219316319.1">
    <property type="nucleotide sequence ID" value="NZ_JAHWYN010000003.1"/>
</dbReference>
<evidence type="ECO:0000256" key="1">
    <source>
        <dbReference type="SAM" id="Phobius"/>
    </source>
</evidence>
<feature type="transmembrane region" description="Helical" evidence="1">
    <location>
        <begin position="146"/>
        <end position="163"/>
    </location>
</feature>
<keyword evidence="3" id="KW-1185">Reference proteome</keyword>
<gene>
    <name evidence="2" type="ORF">KZH69_04800</name>
</gene>
<name>A0ABS6XTW0_9FLAO</name>
<evidence type="ECO:0000313" key="2">
    <source>
        <dbReference type="EMBL" id="MBW4359797.1"/>
    </source>
</evidence>
<evidence type="ECO:0008006" key="4">
    <source>
        <dbReference type="Google" id="ProtNLM"/>
    </source>
</evidence>
<keyword evidence="1" id="KW-0472">Membrane</keyword>